<dbReference type="AlphaFoldDB" id="Q5B4B1"/>
<dbReference type="InterPro" id="IPR053216">
    <property type="entry name" value="Appressorial_penetr-assoc"/>
</dbReference>
<evidence type="ECO:0000313" key="2">
    <source>
        <dbReference type="EMBL" id="CBF77135.1"/>
    </source>
</evidence>
<gene>
    <name evidence="2" type="ORF">ANIA_04619</name>
</gene>
<protein>
    <submittedName>
        <fullName evidence="2">Uncharacterized protein</fullName>
    </submittedName>
</protein>
<dbReference type="GeneID" id="2872421"/>
<dbReference type="EMBL" id="BN001303">
    <property type="protein sequence ID" value="CBF77135.1"/>
    <property type="molecule type" value="Genomic_DNA"/>
</dbReference>
<name>Q5B4B1_EMENI</name>
<dbReference type="KEGG" id="ani:ANIA_04619"/>
<dbReference type="PANTHER" id="PTHR34587:SF2">
    <property type="entry name" value="G-PROTEIN COUPLED RECEPTORS FAMILY 1 PROFILE DOMAIN-CONTAINING PROTEIN"/>
    <property type="match status" value="1"/>
</dbReference>
<sequence>MESIYLLFILSLLIVLSSAINVNSQRSWAVLESDNIQTASQHDGLPGNNSFGYVASATDPANFINYCSKRVLTNGKSSKQGSCNGIVMGDIPSDKNMVSTVITFPLPDQLLPAHIPFVIGFRVSNLNAGSVTNPNLTLYSAPQALQDGKVFGHVHVTIQSIFNYKNDELEGYGVPPDPTKFVFFETVFGEGNALNGFSVVVPGGLPMGFYRVCTMAAASNHQPVIMPQSSIPRILTMLKVADIE</sequence>
<dbReference type="PANTHER" id="PTHR34587">
    <property type="entry name" value="VWFA DOMAIN-CONTAINING PROTEIN"/>
    <property type="match status" value="1"/>
</dbReference>
<feature type="signal peptide" evidence="1">
    <location>
        <begin position="1"/>
        <end position="19"/>
    </location>
</feature>
<dbReference type="OMA" id="RVCTMVA"/>
<dbReference type="Proteomes" id="UP000000560">
    <property type="component" value="Chromosome III"/>
</dbReference>
<keyword evidence="1" id="KW-0732">Signal</keyword>
<evidence type="ECO:0000256" key="1">
    <source>
        <dbReference type="SAM" id="SignalP"/>
    </source>
</evidence>
<dbReference type="eggNOG" id="ENOG502QU23">
    <property type="taxonomic scope" value="Eukaryota"/>
</dbReference>
<keyword evidence="3" id="KW-1185">Reference proteome</keyword>
<organism evidence="2 3">
    <name type="scientific">Emericella nidulans (strain FGSC A4 / ATCC 38163 / CBS 112.46 / NRRL 194 / M139)</name>
    <name type="common">Aspergillus nidulans</name>
    <dbReference type="NCBI Taxonomy" id="227321"/>
    <lineage>
        <taxon>Eukaryota</taxon>
        <taxon>Fungi</taxon>
        <taxon>Dikarya</taxon>
        <taxon>Ascomycota</taxon>
        <taxon>Pezizomycotina</taxon>
        <taxon>Eurotiomycetes</taxon>
        <taxon>Eurotiomycetidae</taxon>
        <taxon>Eurotiales</taxon>
        <taxon>Aspergillaceae</taxon>
        <taxon>Aspergillus</taxon>
        <taxon>Aspergillus subgen. Nidulantes</taxon>
    </lineage>
</organism>
<dbReference type="HOGENOM" id="CLU_029378_3_1_1"/>
<dbReference type="InParanoid" id="Q5B4B1"/>
<dbReference type="OrthoDB" id="2336871at2759"/>
<dbReference type="RefSeq" id="XP_662223.1">
    <property type="nucleotide sequence ID" value="XM_657131.1"/>
</dbReference>
<reference evidence="3" key="1">
    <citation type="journal article" date="2005" name="Nature">
        <title>Sequencing of Aspergillus nidulans and comparative analysis with A. fumigatus and A. oryzae.</title>
        <authorList>
            <person name="Galagan J.E."/>
            <person name="Calvo S.E."/>
            <person name="Cuomo C."/>
            <person name="Ma L.J."/>
            <person name="Wortman J.R."/>
            <person name="Batzoglou S."/>
            <person name="Lee S.I."/>
            <person name="Basturkmen M."/>
            <person name="Spevak C.C."/>
            <person name="Clutterbuck J."/>
            <person name="Kapitonov V."/>
            <person name="Jurka J."/>
            <person name="Scazzocchio C."/>
            <person name="Farman M."/>
            <person name="Butler J."/>
            <person name="Purcell S."/>
            <person name="Harris S."/>
            <person name="Braus G.H."/>
            <person name="Draht O."/>
            <person name="Busch S."/>
            <person name="D'Enfert C."/>
            <person name="Bouchier C."/>
            <person name="Goldman G.H."/>
            <person name="Bell-Pedersen D."/>
            <person name="Griffiths-Jones S."/>
            <person name="Doonan J.H."/>
            <person name="Yu J."/>
            <person name="Vienken K."/>
            <person name="Pain A."/>
            <person name="Freitag M."/>
            <person name="Selker E.U."/>
            <person name="Archer D.B."/>
            <person name="Penalva M.A."/>
            <person name="Oakley B.R."/>
            <person name="Momany M."/>
            <person name="Tanaka T."/>
            <person name="Kumagai T."/>
            <person name="Asai K."/>
            <person name="Machida M."/>
            <person name="Nierman W.C."/>
            <person name="Denning D.W."/>
            <person name="Caddick M."/>
            <person name="Hynes M."/>
            <person name="Paoletti M."/>
            <person name="Fischer R."/>
            <person name="Miller B."/>
            <person name="Dyer P."/>
            <person name="Sachs M.S."/>
            <person name="Osmani S.A."/>
            <person name="Birren B.W."/>
        </authorList>
    </citation>
    <scope>NUCLEOTIDE SEQUENCE [LARGE SCALE GENOMIC DNA]</scope>
    <source>
        <strain evidence="3">FGSC A4 / ATCC 38163 / CBS 112.46 / NRRL 194 / M139</strain>
    </source>
</reference>
<accession>Q5B4B1</accession>
<reference evidence="3" key="2">
    <citation type="journal article" date="2009" name="Fungal Genet. Biol.">
        <title>The 2008 update of the Aspergillus nidulans genome annotation: a community effort.</title>
        <authorList>
            <person name="Wortman J.R."/>
            <person name="Gilsenan J.M."/>
            <person name="Joardar V."/>
            <person name="Deegan J."/>
            <person name="Clutterbuck J."/>
            <person name="Andersen M.R."/>
            <person name="Archer D."/>
            <person name="Bencina M."/>
            <person name="Braus G."/>
            <person name="Coutinho P."/>
            <person name="von Dohren H."/>
            <person name="Doonan J."/>
            <person name="Driessen A.J."/>
            <person name="Durek P."/>
            <person name="Espeso E."/>
            <person name="Fekete E."/>
            <person name="Flipphi M."/>
            <person name="Estrada C.G."/>
            <person name="Geysens S."/>
            <person name="Goldman G."/>
            <person name="de Groot P.W."/>
            <person name="Hansen K."/>
            <person name="Harris S.D."/>
            <person name="Heinekamp T."/>
            <person name="Helmstaedt K."/>
            <person name="Henrissat B."/>
            <person name="Hofmann G."/>
            <person name="Homan T."/>
            <person name="Horio T."/>
            <person name="Horiuchi H."/>
            <person name="James S."/>
            <person name="Jones M."/>
            <person name="Karaffa L."/>
            <person name="Karanyi Z."/>
            <person name="Kato M."/>
            <person name="Keller N."/>
            <person name="Kelly D.E."/>
            <person name="Kiel J.A."/>
            <person name="Kim J.M."/>
            <person name="van der Klei I.J."/>
            <person name="Klis F.M."/>
            <person name="Kovalchuk A."/>
            <person name="Krasevec N."/>
            <person name="Kubicek C.P."/>
            <person name="Liu B."/>
            <person name="Maccabe A."/>
            <person name="Meyer V."/>
            <person name="Mirabito P."/>
            <person name="Miskei M."/>
            <person name="Mos M."/>
            <person name="Mullins J."/>
            <person name="Nelson D.R."/>
            <person name="Nielsen J."/>
            <person name="Oakley B.R."/>
            <person name="Osmani S.A."/>
            <person name="Pakula T."/>
            <person name="Paszewski A."/>
            <person name="Paulsen I."/>
            <person name="Pilsyk S."/>
            <person name="Pocsi I."/>
            <person name="Punt P.J."/>
            <person name="Ram A.F."/>
            <person name="Ren Q."/>
            <person name="Robellet X."/>
            <person name="Robson G."/>
            <person name="Seiboth B."/>
            <person name="van Solingen P."/>
            <person name="Specht T."/>
            <person name="Sun J."/>
            <person name="Taheri-Talesh N."/>
            <person name="Takeshita N."/>
            <person name="Ussery D."/>
            <person name="vanKuyk P.A."/>
            <person name="Visser H."/>
            <person name="van de Vondervoort P.J."/>
            <person name="de Vries R.P."/>
            <person name="Walton J."/>
            <person name="Xiang X."/>
            <person name="Xiong Y."/>
            <person name="Zeng A.P."/>
            <person name="Brandt B.W."/>
            <person name="Cornell M.J."/>
            <person name="van den Hondel C.A."/>
            <person name="Visser J."/>
            <person name="Oliver S.G."/>
            <person name="Turner G."/>
        </authorList>
    </citation>
    <scope>GENOME REANNOTATION</scope>
    <source>
        <strain evidence="3">FGSC A4 / ATCC 38163 / CBS 112.46 / NRRL 194 / M139</strain>
    </source>
</reference>
<evidence type="ECO:0000313" key="3">
    <source>
        <dbReference type="Proteomes" id="UP000000560"/>
    </source>
</evidence>
<proteinExistence type="predicted"/>
<feature type="chain" id="PRO_5010175689" evidence="1">
    <location>
        <begin position="20"/>
        <end position="244"/>
    </location>
</feature>
<accession>C8V7R9</accession>